<sequence>MQDRTPFFNTEIIKLLIKLLTSMQWAGENYRLFLKLKSIFSLKSLYSQYF</sequence>
<protein>
    <submittedName>
        <fullName evidence="1">Uncharacterized protein</fullName>
    </submittedName>
</protein>
<gene>
    <name evidence="1" type="ORF">OCBIM_22028888mg</name>
</gene>
<proteinExistence type="predicted"/>
<dbReference type="EMBL" id="KQ416274">
    <property type="protein sequence ID" value="KOF97622.1"/>
    <property type="molecule type" value="Genomic_DNA"/>
</dbReference>
<dbReference type="AlphaFoldDB" id="A0A0L8I846"/>
<name>A0A0L8I846_OCTBM</name>
<organism evidence="1">
    <name type="scientific">Octopus bimaculoides</name>
    <name type="common">California two-spotted octopus</name>
    <dbReference type="NCBI Taxonomy" id="37653"/>
    <lineage>
        <taxon>Eukaryota</taxon>
        <taxon>Metazoa</taxon>
        <taxon>Spiralia</taxon>
        <taxon>Lophotrochozoa</taxon>
        <taxon>Mollusca</taxon>
        <taxon>Cephalopoda</taxon>
        <taxon>Coleoidea</taxon>
        <taxon>Octopodiformes</taxon>
        <taxon>Octopoda</taxon>
        <taxon>Incirrata</taxon>
        <taxon>Octopodidae</taxon>
        <taxon>Octopus</taxon>
    </lineage>
</organism>
<evidence type="ECO:0000313" key="1">
    <source>
        <dbReference type="EMBL" id="KOF97622.1"/>
    </source>
</evidence>
<accession>A0A0L8I846</accession>
<reference evidence="1" key="1">
    <citation type="submission" date="2015-07" db="EMBL/GenBank/DDBJ databases">
        <title>MeaNS - Measles Nucleotide Surveillance Program.</title>
        <authorList>
            <person name="Tran T."/>
            <person name="Druce J."/>
        </authorList>
    </citation>
    <scope>NUCLEOTIDE SEQUENCE</scope>
    <source>
        <strain evidence="1">UCB-OBI-ISO-001</strain>
        <tissue evidence="1">Gonad</tissue>
    </source>
</reference>